<feature type="region of interest" description="Disordered" evidence="1">
    <location>
        <begin position="1"/>
        <end position="20"/>
    </location>
</feature>
<dbReference type="Proteomes" id="UP000257109">
    <property type="component" value="Unassembled WGS sequence"/>
</dbReference>
<dbReference type="EMBL" id="QJKJ01008694">
    <property type="protein sequence ID" value="RDX78926.1"/>
    <property type="molecule type" value="Genomic_DNA"/>
</dbReference>
<sequence length="135" mass="15855">MYHHESSKYSQIRKNEKGKGKGKDMFICQYLTNHFHHSHDSQNNKSVKFNEGILVTKNEGAETIKEYLDKFFDIANKANYLIVNFLIPKFFYNHLIEYKGSAEDYYDINVTCIVNIRAKKDYEIKKSVVEGAFQV</sequence>
<evidence type="ECO:0000256" key="1">
    <source>
        <dbReference type="SAM" id="MobiDB-lite"/>
    </source>
</evidence>
<keyword evidence="3" id="KW-1185">Reference proteome</keyword>
<protein>
    <submittedName>
        <fullName evidence="2">Uncharacterized protein</fullName>
    </submittedName>
</protein>
<evidence type="ECO:0000313" key="2">
    <source>
        <dbReference type="EMBL" id="RDX78926.1"/>
    </source>
</evidence>
<feature type="non-terminal residue" evidence="2">
    <location>
        <position position="1"/>
    </location>
</feature>
<name>A0A371FKU5_MUCPR</name>
<reference evidence="2" key="1">
    <citation type="submission" date="2018-05" db="EMBL/GenBank/DDBJ databases">
        <title>Draft genome of Mucuna pruriens seed.</title>
        <authorList>
            <person name="Nnadi N.E."/>
            <person name="Vos R."/>
            <person name="Hasami M.H."/>
            <person name="Devisetty U.K."/>
            <person name="Aguiy J.C."/>
        </authorList>
    </citation>
    <scope>NUCLEOTIDE SEQUENCE [LARGE SCALE GENOMIC DNA]</scope>
    <source>
        <strain evidence="2">JCA_2017</strain>
    </source>
</reference>
<accession>A0A371FKU5</accession>
<gene>
    <name evidence="2" type="ORF">CR513_40721</name>
</gene>
<comment type="caution">
    <text evidence="2">The sequence shown here is derived from an EMBL/GenBank/DDBJ whole genome shotgun (WGS) entry which is preliminary data.</text>
</comment>
<evidence type="ECO:0000313" key="3">
    <source>
        <dbReference type="Proteomes" id="UP000257109"/>
    </source>
</evidence>
<proteinExistence type="predicted"/>
<dbReference type="AlphaFoldDB" id="A0A371FKU5"/>
<organism evidence="2 3">
    <name type="scientific">Mucuna pruriens</name>
    <name type="common">Velvet bean</name>
    <name type="synonym">Dolichos pruriens</name>
    <dbReference type="NCBI Taxonomy" id="157652"/>
    <lineage>
        <taxon>Eukaryota</taxon>
        <taxon>Viridiplantae</taxon>
        <taxon>Streptophyta</taxon>
        <taxon>Embryophyta</taxon>
        <taxon>Tracheophyta</taxon>
        <taxon>Spermatophyta</taxon>
        <taxon>Magnoliopsida</taxon>
        <taxon>eudicotyledons</taxon>
        <taxon>Gunneridae</taxon>
        <taxon>Pentapetalae</taxon>
        <taxon>rosids</taxon>
        <taxon>fabids</taxon>
        <taxon>Fabales</taxon>
        <taxon>Fabaceae</taxon>
        <taxon>Papilionoideae</taxon>
        <taxon>50 kb inversion clade</taxon>
        <taxon>NPAAA clade</taxon>
        <taxon>indigoferoid/millettioid clade</taxon>
        <taxon>Phaseoleae</taxon>
        <taxon>Mucuna</taxon>
    </lineage>
</organism>